<dbReference type="GeneID" id="9683573"/>
<protein>
    <submittedName>
        <fullName evidence="3">Predicted protein</fullName>
    </submittedName>
</protein>
<dbReference type="AlphaFoldDB" id="C1MQJ3"/>
<dbReference type="EMBL" id="GG663738">
    <property type="protein sequence ID" value="EEH58086.1"/>
    <property type="molecule type" value="Genomic_DNA"/>
</dbReference>
<dbReference type="InterPro" id="IPR021139">
    <property type="entry name" value="NYN"/>
</dbReference>
<proteinExistence type="predicted"/>
<evidence type="ECO:0000256" key="1">
    <source>
        <dbReference type="SAM" id="MobiDB-lite"/>
    </source>
</evidence>
<name>C1MQJ3_MICPC</name>
<keyword evidence="4" id="KW-1185">Reference proteome</keyword>
<feature type="region of interest" description="Disordered" evidence="1">
    <location>
        <begin position="1"/>
        <end position="65"/>
    </location>
</feature>
<reference evidence="3 4" key="1">
    <citation type="journal article" date="2009" name="Science">
        <title>Green evolution and dynamic adaptations revealed by genomes of the marine picoeukaryotes Micromonas.</title>
        <authorList>
            <person name="Worden A.Z."/>
            <person name="Lee J.H."/>
            <person name="Mock T."/>
            <person name="Rouze P."/>
            <person name="Simmons M.P."/>
            <person name="Aerts A.L."/>
            <person name="Allen A.E."/>
            <person name="Cuvelier M.L."/>
            <person name="Derelle E."/>
            <person name="Everett M.V."/>
            <person name="Foulon E."/>
            <person name="Grimwood J."/>
            <person name="Gundlach H."/>
            <person name="Henrissat B."/>
            <person name="Napoli C."/>
            <person name="McDonald S.M."/>
            <person name="Parker M.S."/>
            <person name="Rombauts S."/>
            <person name="Salamov A."/>
            <person name="Von Dassow P."/>
            <person name="Badger J.H."/>
            <person name="Coutinho P.M."/>
            <person name="Demir E."/>
            <person name="Dubchak I."/>
            <person name="Gentemann C."/>
            <person name="Eikrem W."/>
            <person name="Gready J.E."/>
            <person name="John U."/>
            <person name="Lanier W."/>
            <person name="Lindquist E.A."/>
            <person name="Lucas S."/>
            <person name="Mayer K.F."/>
            <person name="Moreau H."/>
            <person name="Not F."/>
            <person name="Otillar R."/>
            <person name="Panaud O."/>
            <person name="Pangilinan J."/>
            <person name="Paulsen I."/>
            <person name="Piegu B."/>
            <person name="Poliakov A."/>
            <person name="Robbens S."/>
            <person name="Schmutz J."/>
            <person name="Toulza E."/>
            <person name="Wyss T."/>
            <person name="Zelensky A."/>
            <person name="Zhou K."/>
            <person name="Armbrust E.V."/>
            <person name="Bhattacharya D."/>
            <person name="Goodenough U.W."/>
            <person name="Van de Peer Y."/>
            <person name="Grigoriev I.V."/>
        </authorList>
    </citation>
    <scope>NUCLEOTIDE SEQUENCE [LARGE SCALE GENOMIC DNA]</scope>
    <source>
        <strain evidence="3 4">CCMP1545</strain>
    </source>
</reference>
<gene>
    <name evidence="3" type="ORF">MICPUCDRAFT_57312</name>
</gene>
<dbReference type="RefSeq" id="XP_003058135.1">
    <property type="nucleotide sequence ID" value="XM_003058089.1"/>
</dbReference>
<sequence length="375" mass="39804">MAAHALPPARALASRASVPRPSLARRVSAARTPSTRVKSGDDASSSNSASASSSTSSDARGGSSLHHGRVPWSAEACAIFWDLDNVRAPKGMELIWAYRLIEAAFEFADIAHLRAYAREGTIDEETRADLEEIGVTVTVCPKISEGSDVVLSTDCINFVRSGGILDASDDDDNEAARAVANAGSVGVVVVTRDEGMRGCVEFAKAQRGLCAGVTVCGDFLSKSMHRPQYANLLSSDGDVGVTEGYWTLANAIAKKSNKGLTGRGKLASSADCALMWDSSRLFSMPGVGAGDNWAGDIPDDIPELSLDDDEALGLTEEDGLFEEGDWDQPWTELDPNDAIVAAPGGVAAMWIDGKLFRWPPGTREDDFTIEIPDYS</sequence>
<accession>C1MQJ3</accession>
<evidence type="ECO:0000259" key="2">
    <source>
        <dbReference type="Pfam" id="PF01936"/>
    </source>
</evidence>
<dbReference type="Proteomes" id="UP000001876">
    <property type="component" value="Unassembled WGS sequence"/>
</dbReference>
<dbReference type="Pfam" id="PF01936">
    <property type="entry name" value="NYN"/>
    <property type="match status" value="1"/>
</dbReference>
<dbReference type="KEGG" id="mpp:MICPUCDRAFT_57312"/>
<dbReference type="GO" id="GO:0004540">
    <property type="term" value="F:RNA nuclease activity"/>
    <property type="evidence" value="ECO:0007669"/>
    <property type="project" value="InterPro"/>
</dbReference>
<feature type="domain" description="NYN" evidence="2">
    <location>
        <begin position="78"/>
        <end position="171"/>
    </location>
</feature>
<organism evidence="4">
    <name type="scientific">Micromonas pusilla (strain CCMP1545)</name>
    <name type="common">Picoplanktonic green alga</name>
    <dbReference type="NCBI Taxonomy" id="564608"/>
    <lineage>
        <taxon>Eukaryota</taxon>
        <taxon>Viridiplantae</taxon>
        <taxon>Chlorophyta</taxon>
        <taxon>Mamiellophyceae</taxon>
        <taxon>Mamiellales</taxon>
        <taxon>Mamiellaceae</taxon>
        <taxon>Micromonas</taxon>
    </lineage>
</organism>
<evidence type="ECO:0000313" key="4">
    <source>
        <dbReference type="Proteomes" id="UP000001876"/>
    </source>
</evidence>
<feature type="compositionally biased region" description="Low complexity" evidence="1">
    <location>
        <begin position="1"/>
        <end position="22"/>
    </location>
</feature>
<feature type="compositionally biased region" description="Low complexity" evidence="1">
    <location>
        <begin position="42"/>
        <end position="64"/>
    </location>
</feature>
<evidence type="ECO:0000313" key="3">
    <source>
        <dbReference type="EMBL" id="EEH58086.1"/>
    </source>
</evidence>